<accession>A0AAN8A7H5</accession>
<keyword evidence="8 12" id="KW-0256">Endoplasmic reticulum</keyword>
<protein>
    <recommendedName>
        <fullName evidence="4 12">GPI ethanolamine phosphate transferase 2</fullName>
    </recommendedName>
</protein>
<evidence type="ECO:0000256" key="4">
    <source>
        <dbReference type="ARBA" id="ARBA00020830"/>
    </source>
</evidence>
<feature type="transmembrane region" description="Helical" evidence="12">
    <location>
        <begin position="407"/>
        <end position="426"/>
    </location>
</feature>
<reference evidence="15" key="1">
    <citation type="submission" date="2023-07" db="EMBL/GenBank/DDBJ databases">
        <title>A draft genome of Kazachstania heterogenica Y-27499.</title>
        <authorList>
            <person name="Donic C."/>
            <person name="Kralova J.S."/>
            <person name="Fidel L."/>
            <person name="Ben-Dor S."/>
            <person name="Jung S."/>
        </authorList>
    </citation>
    <scope>NUCLEOTIDE SEQUENCE [LARGE SCALE GENOMIC DNA]</scope>
    <source>
        <strain evidence="15">Y27499</strain>
    </source>
</reference>
<evidence type="ECO:0000256" key="11">
    <source>
        <dbReference type="ARBA" id="ARBA00023180"/>
    </source>
</evidence>
<evidence type="ECO:0000313" key="15">
    <source>
        <dbReference type="Proteomes" id="UP001306508"/>
    </source>
</evidence>
<evidence type="ECO:0000313" key="14">
    <source>
        <dbReference type="EMBL" id="KAK5780797.1"/>
    </source>
</evidence>
<comment type="pathway">
    <text evidence="2 12">Glycolipid biosynthesis; glycosylphosphatidylinositol-anchor biosynthesis.</text>
</comment>
<keyword evidence="5 12" id="KW-0337">GPI-anchor biosynthesis</keyword>
<dbReference type="InterPro" id="IPR017850">
    <property type="entry name" value="Alkaline_phosphatase_core_sf"/>
</dbReference>
<keyword evidence="7 12" id="KW-0812">Transmembrane</keyword>
<dbReference type="InterPro" id="IPR039527">
    <property type="entry name" value="PIGG/GPI7"/>
</dbReference>
<dbReference type="GO" id="GO:0051267">
    <property type="term" value="F:CP2 mannose-ethanolamine phosphotransferase activity"/>
    <property type="evidence" value="ECO:0007669"/>
    <property type="project" value="TreeGrafter"/>
</dbReference>
<feature type="transmembrane region" description="Helical" evidence="12">
    <location>
        <begin position="525"/>
        <end position="543"/>
    </location>
</feature>
<evidence type="ECO:0000256" key="2">
    <source>
        <dbReference type="ARBA" id="ARBA00004687"/>
    </source>
</evidence>
<feature type="transmembrane region" description="Helical" evidence="12">
    <location>
        <begin position="433"/>
        <end position="455"/>
    </location>
</feature>
<evidence type="ECO:0000256" key="8">
    <source>
        <dbReference type="ARBA" id="ARBA00022824"/>
    </source>
</evidence>
<evidence type="ECO:0000256" key="9">
    <source>
        <dbReference type="ARBA" id="ARBA00022989"/>
    </source>
</evidence>
<feature type="transmembrane region" description="Helical" evidence="12">
    <location>
        <begin position="766"/>
        <end position="790"/>
    </location>
</feature>
<feature type="transmembrane region" description="Helical" evidence="12">
    <location>
        <begin position="461"/>
        <end position="476"/>
    </location>
</feature>
<evidence type="ECO:0000256" key="1">
    <source>
        <dbReference type="ARBA" id="ARBA00004477"/>
    </source>
</evidence>
<keyword evidence="9 12" id="KW-1133">Transmembrane helix</keyword>
<dbReference type="AlphaFoldDB" id="A0AAN8A7H5"/>
<dbReference type="GO" id="GO:0005789">
    <property type="term" value="C:endoplasmic reticulum membrane"/>
    <property type="evidence" value="ECO:0007669"/>
    <property type="project" value="UniProtKB-SubCell"/>
</dbReference>
<evidence type="ECO:0000256" key="3">
    <source>
        <dbReference type="ARBA" id="ARBA00005315"/>
    </source>
</evidence>
<gene>
    <name evidence="14" type="ORF">RI543_001922</name>
</gene>
<evidence type="ECO:0000259" key="13">
    <source>
        <dbReference type="Pfam" id="PF19316"/>
    </source>
</evidence>
<feature type="domain" description="GPI ethanolamine phosphate transferase 2 C-terminal" evidence="13">
    <location>
        <begin position="399"/>
        <end position="822"/>
    </location>
</feature>
<keyword evidence="10 12" id="KW-0472">Membrane</keyword>
<dbReference type="InterPro" id="IPR045687">
    <property type="entry name" value="PIGG/GPI7_C"/>
</dbReference>
<dbReference type="Pfam" id="PF01663">
    <property type="entry name" value="Phosphodiest"/>
    <property type="match status" value="1"/>
</dbReference>
<proteinExistence type="inferred from homology"/>
<comment type="similarity">
    <text evidence="3 12">Belongs to the PIGG/PIGN/PIGO family. PIGG subfamily.</text>
</comment>
<dbReference type="PANTHER" id="PTHR23072:SF0">
    <property type="entry name" value="GPI ETHANOLAMINE PHOSPHATE TRANSFERASE 2"/>
    <property type="match status" value="1"/>
</dbReference>
<evidence type="ECO:0000256" key="7">
    <source>
        <dbReference type="ARBA" id="ARBA00022692"/>
    </source>
</evidence>
<evidence type="ECO:0000256" key="6">
    <source>
        <dbReference type="ARBA" id="ARBA00022679"/>
    </source>
</evidence>
<dbReference type="GO" id="GO:0006506">
    <property type="term" value="P:GPI anchor biosynthetic process"/>
    <property type="evidence" value="ECO:0007669"/>
    <property type="project" value="UniProtKB-KW"/>
</dbReference>
<dbReference type="Gene3D" id="3.40.720.10">
    <property type="entry name" value="Alkaline Phosphatase, subunit A"/>
    <property type="match status" value="1"/>
</dbReference>
<comment type="subcellular location">
    <subcellularLocation>
        <location evidence="1 12">Endoplasmic reticulum membrane</location>
        <topology evidence="1 12">Multi-pass membrane protein</topology>
    </subcellularLocation>
</comment>
<organism evidence="14 15">
    <name type="scientific">Arxiozyma heterogenica</name>
    <dbReference type="NCBI Taxonomy" id="278026"/>
    <lineage>
        <taxon>Eukaryota</taxon>
        <taxon>Fungi</taxon>
        <taxon>Dikarya</taxon>
        <taxon>Ascomycota</taxon>
        <taxon>Saccharomycotina</taxon>
        <taxon>Saccharomycetes</taxon>
        <taxon>Saccharomycetales</taxon>
        <taxon>Saccharomycetaceae</taxon>
        <taxon>Arxiozyma</taxon>
    </lineage>
</organism>
<dbReference type="CDD" id="cd16024">
    <property type="entry name" value="GPI_EPT_2"/>
    <property type="match status" value="1"/>
</dbReference>
<feature type="transmembrane region" description="Helical" evidence="12">
    <location>
        <begin position="802"/>
        <end position="825"/>
    </location>
</feature>
<keyword evidence="15" id="KW-1185">Reference proteome</keyword>
<name>A0AAN8A7H5_9SACH</name>
<dbReference type="PANTHER" id="PTHR23072">
    <property type="entry name" value="PHOSPHATIDYLINOSITOL GLYCAN-RELATED"/>
    <property type="match status" value="1"/>
</dbReference>
<comment type="caution">
    <text evidence="14">The sequence shown here is derived from an EMBL/GenBank/DDBJ whole genome shotgun (WGS) entry which is preliminary data.</text>
</comment>
<evidence type="ECO:0000256" key="10">
    <source>
        <dbReference type="ARBA" id="ARBA00023136"/>
    </source>
</evidence>
<feature type="transmembrane region" description="Helical" evidence="12">
    <location>
        <begin position="717"/>
        <end position="745"/>
    </location>
</feature>
<dbReference type="Pfam" id="PF19316">
    <property type="entry name" value="PIGO_PIGG"/>
    <property type="match status" value="1"/>
</dbReference>
<keyword evidence="11" id="KW-0325">Glycoprotein</keyword>
<evidence type="ECO:0000256" key="5">
    <source>
        <dbReference type="ARBA" id="ARBA00022502"/>
    </source>
</evidence>
<keyword evidence="6 12" id="KW-0808">Transferase</keyword>
<sequence>MLFRLTFIFLIQLLAIYFFSLGFFPKKNVLNGASTFNYNVSLQNNSKPVFDRLILVVIDALRSDFIFDKHNSNFHFVHSKLNSGEAWGFTAFANPPTVTLPRLKGITTGSTPSFLDAILNVAEDDNSSSISEQDSWLLQLRRFSNHRIRFFGDDTWLKLFSPAENFFDAWEGTNSFFVSDFQEVDYNVTRHIQTQINERDQWDTLILHYLGLDHIGHKGGAYSKFMPKKQIELDTIIQQLYEEIIDENSLLVFMGDHGMNDIGNHGGSSAGETHAGMVFMSPKLLQSRPFENVSVPLDTPLNDDGEVNFEYMKQIQQIDLVPTISTLFNVPIPKNSVGITISEFLPFLDNDTRLIKVWENFRQLSILNNEIIDKDFKLWDIDKLYLYMKEVQQSLTRSATNYNYTKLAIGYVFVVLSAILISLLTIKEMQFSSIMIMLVFISSMIGMSTFSSSFVEEEHQIWWWIITGTLLLIIVSRPKKKTTYFSSLIIFICLRLIRGWNNTGQKTVYSYVIGNLLDETPSIKWSLNCVTILWLSILSTFDYLSPLAQLILPVIILSYKINWTIVDKESIPDYLKEMVKVITKYLLKEDHMVLFENALIPTALIVYKLFSILMLLRIFLLVIKGSNKEKFIKSLFRDITMFLLYLSPSRNIPQYLLFDIIGRCATQILKDEFKSSLYLIPIVSMILQHFCFFQFGGSNSIATIDLSNAYHGISSDYNIYIVGYLMTVSNFAPAIYWTLFSWQYLYSKSVTHKNTNKWEIFAKSKLPFIFFNCIIGCCLFASCIILRYHLFIWSVFSPKLCYYFTWNLFMQGVVGWIFEMITVAFL</sequence>
<feature type="transmembrane region" description="Helical" evidence="12">
    <location>
        <begin position="598"/>
        <end position="623"/>
    </location>
</feature>
<feature type="transmembrane region" description="Helical" evidence="12">
    <location>
        <begin position="677"/>
        <end position="697"/>
    </location>
</feature>
<comment type="function">
    <text evidence="12">Ethanolamine phosphate transferase involved in glycosylphosphatidylinositol-anchor biosynthesis. Transfers ethanolamine phosphate to the GPI second mannose.</text>
</comment>
<dbReference type="InterPro" id="IPR002591">
    <property type="entry name" value="Phosphodiest/P_Trfase"/>
</dbReference>
<dbReference type="Proteomes" id="UP001306508">
    <property type="component" value="Unassembled WGS sequence"/>
</dbReference>
<dbReference type="InterPro" id="IPR037674">
    <property type="entry name" value="PIG-G_N"/>
</dbReference>
<dbReference type="SUPFAM" id="SSF53649">
    <property type="entry name" value="Alkaline phosphatase-like"/>
    <property type="match status" value="1"/>
</dbReference>
<evidence type="ECO:0000256" key="12">
    <source>
        <dbReference type="RuleBase" id="RU367106"/>
    </source>
</evidence>
<dbReference type="EMBL" id="JAWIZZ010000040">
    <property type="protein sequence ID" value="KAK5780797.1"/>
    <property type="molecule type" value="Genomic_DNA"/>
</dbReference>